<gene>
    <name evidence="1" type="ORF">BSIN_2702</name>
</gene>
<organism evidence="1 2">
    <name type="scientific">Burkholderia singularis</name>
    <dbReference type="NCBI Taxonomy" id="1503053"/>
    <lineage>
        <taxon>Bacteria</taxon>
        <taxon>Pseudomonadati</taxon>
        <taxon>Pseudomonadota</taxon>
        <taxon>Betaproteobacteria</taxon>
        <taxon>Burkholderiales</taxon>
        <taxon>Burkholderiaceae</taxon>
        <taxon>Burkholderia</taxon>
        <taxon>pseudomallei group</taxon>
    </lineage>
</organism>
<dbReference type="AlphaFoldDB" id="A0A238H0U9"/>
<accession>A0A238H0U9</accession>
<proteinExistence type="predicted"/>
<evidence type="ECO:0000313" key="1">
    <source>
        <dbReference type="EMBL" id="SMF98864.1"/>
    </source>
</evidence>
<dbReference type="Proteomes" id="UP000198460">
    <property type="component" value="Unassembled WGS sequence"/>
</dbReference>
<protein>
    <submittedName>
        <fullName evidence="1">Uncharacterized protein</fullName>
    </submittedName>
</protein>
<sequence>MPAHESARAIATFPDLLDESVDLGMRDWRDVRPTVFQGLT</sequence>
<reference evidence="1 2" key="1">
    <citation type="submission" date="2017-04" db="EMBL/GenBank/DDBJ databases">
        <authorList>
            <person name="Afonso C.L."/>
            <person name="Miller P.J."/>
            <person name="Scott M.A."/>
            <person name="Spackman E."/>
            <person name="Goraichik I."/>
            <person name="Dimitrov K.M."/>
            <person name="Suarez D.L."/>
            <person name="Swayne D.E."/>
        </authorList>
    </citation>
    <scope>NUCLEOTIDE SEQUENCE [LARGE SCALE GENOMIC DNA]</scope>
    <source>
        <strain evidence="1">LMG 28154</strain>
    </source>
</reference>
<evidence type="ECO:0000313" key="2">
    <source>
        <dbReference type="Proteomes" id="UP000198460"/>
    </source>
</evidence>
<dbReference type="EMBL" id="FXAN01000035">
    <property type="protein sequence ID" value="SMF98864.1"/>
    <property type="molecule type" value="Genomic_DNA"/>
</dbReference>
<name>A0A238H0U9_9BURK</name>